<dbReference type="Proteomes" id="UP000203896">
    <property type="component" value="Segment"/>
</dbReference>
<accession>A0A0B7MSZ8</accession>
<dbReference type="GeneID" id="23301243"/>
<protein>
    <submittedName>
        <fullName evidence="1">Uncharacterized protein</fullName>
    </submittedName>
</protein>
<evidence type="ECO:0000313" key="1">
    <source>
        <dbReference type="EMBL" id="CEO90812.1"/>
    </source>
</evidence>
<gene>
    <name evidence="1" type="ORF">BN201_0209</name>
</gene>
<keyword evidence="2" id="KW-1185">Reference proteome</keyword>
<dbReference type="EMBL" id="HE978309">
    <property type="protein sequence ID" value="CEO90812.1"/>
    <property type="molecule type" value="Genomic_DNA"/>
</dbReference>
<proteinExistence type="predicted"/>
<reference evidence="1 2" key="1">
    <citation type="submission" date="2012-08" db="EMBL/GenBank/DDBJ databases">
        <title>Selection and characterization of a candidate therapeutic bacteriophage that lyses the German Escherichia coli O104:H4 outbreak strain.</title>
        <authorList>
            <person name="Merabishvilli M."/>
            <person name="De Vos D."/>
            <person name="Verbeken G."/>
            <person name="Kropinski A."/>
            <person name="Vandenheuvel D."/>
            <person name="Lavigne R."/>
            <person name="Wattiau P."/>
            <person name="Mast J."/>
            <person name="Ragimbeau C."/>
            <person name="Mossong J."/>
            <person name="Scheres J."/>
            <person name="Chanishvili N."/>
            <person name="Vaneechoutte M."/>
            <person name="Pirnay J.P."/>
        </authorList>
    </citation>
    <scope>NUCLEOTIDE SEQUENCE [LARGE SCALE GENOMIC DNA]</scope>
</reference>
<name>A0A0B7MSZ8_9CAUD</name>
<sequence length="102" mass="11996">MEQTKLFVAEPFVRDNKNLAKAIILYSDWIFYIDGNLDVYCRTTPNDSFYIEENDTHNHWYDGNDKTELAVVLASDVEPENADKVADKFMKYAYKDKNEDEE</sequence>
<dbReference type="KEGG" id="vg:23301243"/>
<organism evidence="1 2">
    <name type="scientific">Enterobacteria phage GEC-3S</name>
    <dbReference type="NCBI Taxonomy" id="1222338"/>
    <lineage>
        <taxon>Viruses</taxon>
        <taxon>Duplodnaviria</taxon>
        <taxon>Heunggongvirae</taxon>
        <taxon>Uroviricota</taxon>
        <taxon>Caudoviricetes</taxon>
        <taxon>Pantevenvirales</taxon>
        <taxon>Straboviridae</taxon>
        <taxon>Krischvirus</taxon>
        <taxon>Krischvirus gec3s</taxon>
    </lineage>
</organism>
<evidence type="ECO:0000313" key="2">
    <source>
        <dbReference type="Proteomes" id="UP000203896"/>
    </source>
</evidence>
<dbReference type="RefSeq" id="YP_009118892.1">
    <property type="nucleotide sequence ID" value="NC_025425.1"/>
</dbReference>